<name>A0A381WFJ9_9ZZZZ</name>
<gene>
    <name evidence="1" type="ORF">METZ01_LOCUS104154</name>
</gene>
<evidence type="ECO:0000313" key="1">
    <source>
        <dbReference type="EMBL" id="SVA51300.1"/>
    </source>
</evidence>
<reference evidence="1" key="1">
    <citation type="submission" date="2018-05" db="EMBL/GenBank/DDBJ databases">
        <authorList>
            <person name="Lanie J.A."/>
            <person name="Ng W.-L."/>
            <person name="Kazmierczak K.M."/>
            <person name="Andrzejewski T.M."/>
            <person name="Davidsen T.M."/>
            <person name="Wayne K.J."/>
            <person name="Tettelin H."/>
            <person name="Glass J.I."/>
            <person name="Rusch D."/>
            <person name="Podicherti R."/>
            <person name="Tsui H.-C.T."/>
            <person name="Winkler M.E."/>
        </authorList>
    </citation>
    <scope>NUCLEOTIDE SEQUENCE</scope>
</reference>
<organism evidence="1">
    <name type="scientific">marine metagenome</name>
    <dbReference type="NCBI Taxonomy" id="408172"/>
    <lineage>
        <taxon>unclassified sequences</taxon>
        <taxon>metagenomes</taxon>
        <taxon>ecological metagenomes</taxon>
    </lineage>
</organism>
<sequence length="246" mass="27456">MKNKGFLTTLLVLFSFHVIPGQAQDLEIPPGAVVRMVNCTITGDRFSFNDVVERARELNFDENAPNMIFFRQPIYTSSQYQENWDFQIAGYYSSYTEMVDRRVASGNDSYGRLPISCSSPMVVRNIPANQGDGLEAQTAMLTRFCSLNEGASVRGAYNRLRTAAENVAAAGNNTLLQMWLPGVGGELNSNFDFVLAQVGSTRQELTERMDMQRNGFRPIQGNSSPVFSCDRPSMWATNRIYQAAVN</sequence>
<accession>A0A381WFJ9</accession>
<dbReference type="EMBL" id="UINC01011656">
    <property type="protein sequence ID" value="SVA51300.1"/>
    <property type="molecule type" value="Genomic_DNA"/>
</dbReference>
<protein>
    <submittedName>
        <fullName evidence="1">Uncharacterized protein</fullName>
    </submittedName>
</protein>
<dbReference type="AlphaFoldDB" id="A0A381WFJ9"/>
<proteinExistence type="predicted"/>